<feature type="region of interest" description="Disordered" evidence="2">
    <location>
        <begin position="1"/>
        <end position="23"/>
    </location>
</feature>
<feature type="region of interest" description="Disordered" evidence="2">
    <location>
        <begin position="117"/>
        <end position="173"/>
    </location>
</feature>
<dbReference type="SUPFAM" id="SSF50494">
    <property type="entry name" value="Trypsin-like serine proteases"/>
    <property type="match status" value="1"/>
</dbReference>
<dbReference type="EMBL" id="JALKFT010000015">
    <property type="protein sequence ID" value="MCK9877197.1"/>
    <property type="molecule type" value="Genomic_DNA"/>
</dbReference>
<dbReference type="Gene3D" id="2.40.10.10">
    <property type="entry name" value="Trypsin-like serine proteases"/>
    <property type="match status" value="2"/>
</dbReference>
<evidence type="ECO:0000313" key="3">
    <source>
        <dbReference type="EMBL" id="MCK9877197.1"/>
    </source>
</evidence>
<keyword evidence="4" id="KW-1185">Reference proteome</keyword>
<feature type="compositionally biased region" description="Polar residues" evidence="2">
    <location>
        <begin position="58"/>
        <end position="67"/>
    </location>
</feature>
<evidence type="ECO:0000256" key="2">
    <source>
        <dbReference type="SAM" id="MobiDB-lite"/>
    </source>
</evidence>
<dbReference type="InterPro" id="IPR009003">
    <property type="entry name" value="Peptidase_S1_PA"/>
</dbReference>
<dbReference type="Proteomes" id="UP001201873">
    <property type="component" value="Unassembled WGS sequence"/>
</dbReference>
<protein>
    <recommendedName>
        <fullName evidence="5">V8-like Glu-specific endopeptidase</fullName>
    </recommendedName>
</protein>
<dbReference type="PROSITE" id="PS00134">
    <property type="entry name" value="TRYPSIN_HIS"/>
    <property type="match status" value="1"/>
</dbReference>
<evidence type="ECO:0008006" key="5">
    <source>
        <dbReference type="Google" id="ProtNLM"/>
    </source>
</evidence>
<organism evidence="3 4">
    <name type="scientific">Frankia umida</name>
    <dbReference type="NCBI Taxonomy" id="573489"/>
    <lineage>
        <taxon>Bacteria</taxon>
        <taxon>Bacillati</taxon>
        <taxon>Actinomycetota</taxon>
        <taxon>Actinomycetes</taxon>
        <taxon>Frankiales</taxon>
        <taxon>Frankiaceae</taxon>
        <taxon>Frankia</taxon>
    </lineage>
</organism>
<proteinExistence type="predicted"/>
<dbReference type="PANTHER" id="PTHR15462:SF8">
    <property type="entry name" value="SERINE PROTEASE"/>
    <property type="match status" value="1"/>
</dbReference>
<dbReference type="RefSeq" id="WP_248825471.1">
    <property type="nucleotide sequence ID" value="NZ_JALKFT010000015.1"/>
</dbReference>
<dbReference type="InterPro" id="IPR043504">
    <property type="entry name" value="Peptidase_S1_PA_chymotrypsin"/>
</dbReference>
<dbReference type="InterPro" id="IPR018114">
    <property type="entry name" value="TRYPSIN_HIS"/>
</dbReference>
<name>A0ABT0K161_9ACTN</name>
<keyword evidence="1" id="KW-0732">Signal</keyword>
<sequence>MRRVRGPARHRDTAPRRVARPRPPARSRLLAAVLLTAGVALAPAALPATPVLAGASHGTISSPSSTGAIPASPGATAALGSSTSGRPDAPSAFGALTAAEQEQVTLYWTTTRRERAFGSHSAARADATDTGPDAGAGIGSDAAEMSPSAAAAETGQGPAGAPPAPSNGAPYRGGGLVTSTTGRLFTTIDGADFACSASVVTSPGRNLVVTAGHCLHGGAGSTFARNVAFVPGYANGSMPYGIWTARQLLATPGWSQRGDFDVDAGFATFNPHGGRRLQDVVGAQDIAFNLPTTVRQYSFGYPRLAPFDGTRLIYCASPAATDPYGGPSIGIRCRMTAGASGGPFLTGLGQLGPGHGWIDGVVSYAYAGSTDRLYGTRFGDEVRTLYIRSLQL</sequence>
<dbReference type="InterPro" id="IPR050966">
    <property type="entry name" value="Glutamyl_endopeptidase"/>
</dbReference>
<feature type="region of interest" description="Disordered" evidence="2">
    <location>
        <begin position="55"/>
        <end position="92"/>
    </location>
</feature>
<feature type="compositionally biased region" description="Low complexity" evidence="2">
    <location>
        <begin position="122"/>
        <end position="135"/>
    </location>
</feature>
<comment type="caution">
    <text evidence="3">The sequence shown here is derived from an EMBL/GenBank/DDBJ whole genome shotgun (WGS) entry which is preliminary data.</text>
</comment>
<accession>A0ABT0K161</accession>
<feature type="compositionally biased region" description="Low complexity" evidence="2">
    <location>
        <begin position="142"/>
        <end position="156"/>
    </location>
</feature>
<evidence type="ECO:0000256" key="1">
    <source>
        <dbReference type="ARBA" id="ARBA00022729"/>
    </source>
</evidence>
<dbReference type="PANTHER" id="PTHR15462">
    <property type="entry name" value="SERINE PROTEASE"/>
    <property type="match status" value="1"/>
</dbReference>
<reference evidence="3 4" key="1">
    <citation type="submission" date="2022-04" db="EMBL/GenBank/DDBJ databases">
        <title>Genome diversity in the genus Frankia.</title>
        <authorList>
            <person name="Carlos-Shanley C."/>
            <person name="Hahn D."/>
        </authorList>
    </citation>
    <scope>NUCLEOTIDE SEQUENCE [LARGE SCALE GENOMIC DNA]</scope>
    <source>
        <strain evidence="3 4">Ag45/Mut15</strain>
    </source>
</reference>
<evidence type="ECO:0000313" key="4">
    <source>
        <dbReference type="Proteomes" id="UP001201873"/>
    </source>
</evidence>
<gene>
    <name evidence="3" type="ORF">MXD59_15670</name>
</gene>